<protein>
    <submittedName>
        <fullName evidence="1">Uncharacterized protein</fullName>
    </submittedName>
</protein>
<evidence type="ECO:0000313" key="2">
    <source>
        <dbReference type="Proteomes" id="UP001273505"/>
    </source>
</evidence>
<name>A0ABU4RWY0_9GAMM</name>
<keyword evidence="2" id="KW-1185">Reference proteome</keyword>
<organism evidence="1 2">
    <name type="scientific">Gilvimarinus gilvus</name>
    <dbReference type="NCBI Taxonomy" id="3058038"/>
    <lineage>
        <taxon>Bacteria</taxon>
        <taxon>Pseudomonadati</taxon>
        <taxon>Pseudomonadota</taxon>
        <taxon>Gammaproteobacteria</taxon>
        <taxon>Cellvibrionales</taxon>
        <taxon>Cellvibrionaceae</taxon>
        <taxon>Gilvimarinus</taxon>
    </lineage>
</organism>
<sequence>MSAPLANCTEKAKSYVPEITGQMVKTGYNLQNIDISARRAHLPLPDDEVQ</sequence>
<reference evidence="1 2" key="1">
    <citation type="submission" date="2023-11" db="EMBL/GenBank/DDBJ databases">
        <title>Gilvimarinus fulvus sp. nov., isolated from the surface of Kelp.</title>
        <authorList>
            <person name="Sun Y.Y."/>
            <person name="Gong Y."/>
            <person name="Du Z.J."/>
        </authorList>
    </citation>
    <scope>NUCLEOTIDE SEQUENCE [LARGE SCALE GENOMIC DNA]</scope>
    <source>
        <strain evidence="1 2">SDUM040013</strain>
    </source>
</reference>
<dbReference type="Proteomes" id="UP001273505">
    <property type="component" value="Unassembled WGS sequence"/>
</dbReference>
<dbReference type="RefSeq" id="WP_319835078.1">
    <property type="nucleotide sequence ID" value="NZ_JAXAFO010000011.1"/>
</dbReference>
<accession>A0ABU4RWY0</accession>
<dbReference type="EMBL" id="JAXAFO010000011">
    <property type="protein sequence ID" value="MDX6849367.1"/>
    <property type="molecule type" value="Genomic_DNA"/>
</dbReference>
<proteinExistence type="predicted"/>
<gene>
    <name evidence="1" type="ORF">SCD92_08345</name>
</gene>
<evidence type="ECO:0000313" key="1">
    <source>
        <dbReference type="EMBL" id="MDX6849367.1"/>
    </source>
</evidence>
<comment type="caution">
    <text evidence="1">The sequence shown here is derived from an EMBL/GenBank/DDBJ whole genome shotgun (WGS) entry which is preliminary data.</text>
</comment>